<proteinExistence type="predicted"/>
<comment type="caution">
    <text evidence="3">The sequence shown here is derived from an EMBL/GenBank/DDBJ whole genome shotgun (WGS) entry which is preliminary data.</text>
</comment>
<dbReference type="RefSeq" id="WP_146515493.1">
    <property type="nucleotide sequence ID" value="NZ_SJPI01000002.1"/>
</dbReference>
<dbReference type="InterPro" id="IPR045584">
    <property type="entry name" value="Pilin-like"/>
</dbReference>
<dbReference type="InterPro" id="IPR027558">
    <property type="entry name" value="Pre_pil_HX9DG_C"/>
</dbReference>
<dbReference type="InterPro" id="IPR011453">
    <property type="entry name" value="DUF1559"/>
</dbReference>
<accession>A0A5C5WI42</accession>
<dbReference type="PANTHER" id="PTHR30093:SF2">
    <property type="entry name" value="TYPE II SECRETION SYSTEM PROTEIN H"/>
    <property type="match status" value="1"/>
</dbReference>
<feature type="domain" description="DUF1559" evidence="2">
    <location>
        <begin position="49"/>
        <end position="302"/>
    </location>
</feature>
<feature type="transmembrane region" description="Helical" evidence="1">
    <location>
        <begin position="21"/>
        <end position="47"/>
    </location>
</feature>
<keyword evidence="1" id="KW-0472">Membrane</keyword>
<dbReference type="PANTHER" id="PTHR30093">
    <property type="entry name" value="GENERAL SECRETION PATHWAY PROTEIN G"/>
    <property type="match status" value="1"/>
</dbReference>
<dbReference type="Pfam" id="PF07596">
    <property type="entry name" value="SBP_bac_10"/>
    <property type="match status" value="1"/>
</dbReference>
<keyword evidence="1" id="KW-0812">Transmembrane</keyword>
<sequence length="312" mass="34833">MPLQSELSRSRSARRLAFESRRAFTVLELLVSISVVGLLVGLLLPAVNSAREATRRIQCVDHLREVGLALHNHHDAKKSLPAGWKFDPSGETAFGWAVELLPYLGQPGLFDQIDCKLPVQHPIHDHARTTTLEVLLCPSDIIDPMFALHEESEEDEDDEDEDEEDEHPVHVYELGTEPIELMRLPTANYVGVFGTLESDDSVPAPIGDGAFLENRLVRFRDFQRGLSHTFIVGERKMAQVPSTWFGVHLEGEDAAARIVGSALEGINQPLADECDFSSRHPGGANFLWGDGHVSFLTESLDLDEYHQWSKLR</sequence>
<protein>
    <recommendedName>
        <fullName evidence="2">DUF1559 domain-containing protein</fullName>
    </recommendedName>
</protein>
<gene>
    <name evidence="3" type="ORF">Pla22_29680</name>
</gene>
<dbReference type="OrthoDB" id="255848at2"/>
<dbReference type="Gene3D" id="3.30.700.10">
    <property type="entry name" value="Glycoprotein, Type 4 Pilin"/>
    <property type="match status" value="1"/>
</dbReference>
<organism evidence="3 4">
    <name type="scientific">Rubripirellula amarantea</name>
    <dbReference type="NCBI Taxonomy" id="2527999"/>
    <lineage>
        <taxon>Bacteria</taxon>
        <taxon>Pseudomonadati</taxon>
        <taxon>Planctomycetota</taxon>
        <taxon>Planctomycetia</taxon>
        <taxon>Pirellulales</taxon>
        <taxon>Pirellulaceae</taxon>
        <taxon>Rubripirellula</taxon>
    </lineage>
</organism>
<dbReference type="Proteomes" id="UP000316598">
    <property type="component" value="Unassembled WGS sequence"/>
</dbReference>
<evidence type="ECO:0000259" key="2">
    <source>
        <dbReference type="Pfam" id="PF07596"/>
    </source>
</evidence>
<dbReference type="AlphaFoldDB" id="A0A5C5WI42"/>
<evidence type="ECO:0000256" key="1">
    <source>
        <dbReference type="SAM" id="Phobius"/>
    </source>
</evidence>
<reference evidence="3 4" key="1">
    <citation type="submission" date="2019-02" db="EMBL/GenBank/DDBJ databases">
        <title>Deep-cultivation of Planctomycetes and their phenomic and genomic characterization uncovers novel biology.</title>
        <authorList>
            <person name="Wiegand S."/>
            <person name="Jogler M."/>
            <person name="Boedeker C."/>
            <person name="Pinto D."/>
            <person name="Vollmers J."/>
            <person name="Rivas-Marin E."/>
            <person name="Kohn T."/>
            <person name="Peeters S.H."/>
            <person name="Heuer A."/>
            <person name="Rast P."/>
            <person name="Oberbeckmann S."/>
            <person name="Bunk B."/>
            <person name="Jeske O."/>
            <person name="Meyerdierks A."/>
            <person name="Storesund J.E."/>
            <person name="Kallscheuer N."/>
            <person name="Luecker S."/>
            <person name="Lage O.M."/>
            <person name="Pohl T."/>
            <person name="Merkel B.J."/>
            <person name="Hornburger P."/>
            <person name="Mueller R.-W."/>
            <person name="Bruemmer F."/>
            <person name="Labrenz M."/>
            <person name="Spormann A.M."/>
            <person name="Op Den Camp H."/>
            <person name="Overmann J."/>
            <person name="Amann R."/>
            <person name="Jetten M.S.M."/>
            <person name="Mascher T."/>
            <person name="Medema M.H."/>
            <person name="Devos D.P."/>
            <person name="Kaster A.-K."/>
            <person name="Ovreas L."/>
            <person name="Rohde M."/>
            <person name="Galperin M.Y."/>
            <person name="Jogler C."/>
        </authorList>
    </citation>
    <scope>NUCLEOTIDE SEQUENCE [LARGE SCALE GENOMIC DNA]</scope>
    <source>
        <strain evidence="3 4">Pla22</strain>
    </source>
</reference>
<evidence type="ECO:0000313" key="3">
    <source>
        <dbReference type="EMBL" id="TWT50227.1"/>
    </source>
</evidence>
<dbReference type="EMBL" id="SJPI01000002">
    <property type="protein sequence ID" value="TWT50227.1"/>
    <property type="molecule type" value="Genomic_DNA"/>
</dbReference>
<dbReference type="SUPFAM" id="SSF54523">
    <property type="entry name" value="Pili subunits"/>
    <property type="match status" value="1"/>
</dbReference>
<keyword evidence="4" id="KW-1185">Reference proteome</keyword>
<keyword evidence="1" id="KW-1133">Transmembrane helix</keyword>
<name>A0A5C5WI42_9BACT</name>
<dbReference type="NCBIfam" id="TIGR04294">
    <property type="entry name" value="pre_pil_HX9DG"/>
    <property type="match status" value="1"/>
</dbReference>
<evidence type="ECO:0000313" key="4">
    <source>
        <dbReference type="Proteomes" id="UP000316598"/>
    </source>
</evidence>